<gene>
    <name evidence="1" type="ORF">CLV29_2727</name>
</gene>
<protein>
    <submittedName>
        <fullName evidence="1">Uncharacterized protein</fullName>
    </submittedName>
</protein>
<reference evidence="1 2" key="1">
    <citation type="submission" date="2019-03" db="EMBL/GenBank/DDBJ databases">
        <title>Genomic Encyclopedia of Archaeal and Bacterial Type Strains, Phase II (KMG-II): from individual species to whole genera.</title>
        <authorList>
            <person name="Goeker M."/>
        </authorList>
    </citation>
    <scope>NUCLEOTIDE SEQUENCE [LARGE SCALE GENOMIC DNA]</scope>
    <source>
        <strain evidence="1 2">DSM 24323</strain>
    </source>
</reference>
<proteinExistence type="predicted"/>
<dbReference type="Proteomes" id="UP000295371">
    <property type="component" value="Unassembled WGS sequence"/>
</dbReference>
<accession>A0A4R7J296</accession>
<evidence type="ECO:0000313" key="1">
    <source>
        <dbReference type="EMBL" id="TDT31311.1"/>
    </source>
</evidence>
<dbReference type="RefSeq" id="WP_133755598.1">
    <property type="nucleotide sequence ID" value="NZ_SOAW01000002.1"/>
</dbReference>
<dbReference type="EMBL" id="SOAW01000002">
    <property type="protein sequence ID" value="TDT31311.1"/>
    <property type="molecule type" value="Genomic_DNA"/>
</dbReference>
<keyword evidence="2" id="KW-1185">Reference proteome</keyword>
<dbReference type="AlphaFoldDB" id="A0A4R7J296"/>
<evidence type="ECO:0000313" key="2">
    <source>
        <dbReference type="Proteomes" id="UP000295371"/>
    </source>
</evidence>
<comment type="caution">
    <text evidence="1">The sequence shown here is derived from an EMBL/GenBank/DDBJ whole genome shotgun (WGS) entry which is preliminary data.</text>
</comment>
<sequence length="138" mass="15160">MVAELPGFHEISRSAPGMRQYSPGPDEYRNFEFLGRYVNPIQAWFMSEFAQSPDGPEDTEFNASNGPLGMTVVADYCEGDGCAAWATYAPLNNLVVYVDVVAGPNRLASADEAAQQVCASWRALELVQECDDLEFVPK</sequence>
<organism evidence="1 2">
    <name type="scientific">Naumannella halotolerans</name>
    <dbReference type="NCBI Taxonomy" id="993414"/>
    <lineage>
        <taxon>Bacteria</taxon>
        <taxon>Bacillati</taxon>
        <taxon>Actinomycetota</taxon>
        <taxon>Actinomycetes</taxon>
        <taxon>Propionibacteriales</taxon>
        <taxon>Propionibacteriaceae</taxon>
        <taxon>Naumannella</taxon>
    </lineage>
</organism>
<name>A0A4R7J296_9ACTN</name>